<gene>
    <name evidence="1" type="ORF">BKA00_003744</name>
</gene>
<evidence type="ECO:0000313" key="1">
    <source>
        <dbReference type="EMBL" id="MBB6396830.1"/>
    </source>
</evidence>
<sequence>MAGAQVPETIIGPRWEARCAATTGANADHGPAEGV</sequence>
<evidence type="ECO:0000313" key="2">
    <source>
        <dbReference type="Proteomes" id="UP000546324"/>
    </source>
</evidence>
<dbReference type="EMBL" id="JACHMQ010000001">
    <property type="protein sequence ID" value="MBB6396830.1"/>
    <property type="molecule type" value="Genomic_DNA"/>
</dbReference>
<keyword evidence="2" id="KW-1185">Reference proteome</keyword>
<dbReference type="Proteomes" id="UP000546324">
    <property type="component" value="Unassembled WGS sequence"/>
</dbReference>
<comment type="caution">
    <text evidence="1">The sequence shown here is derived from an EMBL/GenBank/DDBJ whole genome shotgun (WGS) entry which is preliminary data.</text>
</comment>
<dbReference type="AlphaFoldDB" id="A0A7X0FZW7"/>
<accession>A0A7X0FZW7</accession>
<organism evidence="1 2">
    <name type="scientific">Actinomadura coerulea</name>
    <dbReference type="NCBI Taxonomy" id="46159"/>
    <lineage>
        <taxon>Bacteria</taxon>
        <taxon>Bacillati</taxon>
        <taxon>Actinomycetota</taxon>
        <taxon>Actinomycetes</taxon>
        <taxon>Streptosporangiales</taxon>
        <taxon>Thermomonosporaceae</taxon>
        <taxon>Actinomadura</taxon>
    </lineage>
</organism>
<protein>
    <submittedName>
        <fullName evidence="1">Uncharacterized protein</fullName>
    </submittedName>
</protein>
<name>A0A7X0FZW7_9ACTN</name>
<reference evidence="1 2" key="1">
    <citation type="submission" date="2020-08" db="EMBL/GenBank/DDBJ databases">
        <title>Sequencing the genomes of 1000 actinobacteria strains.</title>
        <authorList>
            <person name="Klenk H.-P."/>
        </authorList>
    </citation>
    <scope>NUCLEOTIDE SEQUENCE [LARGE SCALE GENOMIC DNA]</scope>
    <source>
        <strain evidence="1 2">DSM 43675</strain>
    </source>
</reference>
<proteinExistence type="predicted"/>